<evidence type="ECO:0000256" key="1">
    <source>
        <dbReference type="SAM" id="MobiDB-lite"/>
    </source>
</evidence>
<proteinExistence type="predicted"/>
<protein>
    <submittedName>
        <fullName evidence="2">Uncharacterized protein</fullName>
    </submittedName>
</protein>
<evidence type="ECO:0000313" key="3">
    <source>
        <dbReference type="Proteomes" id="UP000028547"/>
    </source>
</evidence>
<sequence length="86" mass="9918">MLGPLPSSNTTPRLNVLPQLLGMPQYSPAHRQRLHQKRQHRRQRVSLSPASPRVQPWATISRFEEGKLAEYNAYVDSSELFNPRRA</sequence>
<dbReference type="RefSeq" id="WP_043398259.1">
    <property type="nucleotide sequence ID" value="NZ_JPMI01000140.1"/>
</dbReference>
<dbReference type="AlphaFoldDB" id="A0A084SSY2"/>
<evidence type="ECO:0000313" key="2">
    <source>
        <dbReference type="EMBL" id="KFA91567.1"/>
    </source>
</evidence>
<comment type="caution">
    <text evidence="2">The sequence shown here is derived from an EMBL/GenBank/DDBJ whole genome shotgun (WGS) entry which is preliminary data.</text>
</comment>
<accession>A0A084SSY2</accession>
<dbReference type="Proteomes" id="UP000028547">
    <property type="component" value="Unassembled WGS sequence"/>
</dbReference>
<feature type="compositionally biased region" description="Basic residues" evidence="1">
    <location>
        <begin position="30"/>
        <end position="44"/>
    </location>
</feature>
<name>A0A084SSY2_9BACT</name>
<gene>
    <name evidence="2" type="ORF">Q664_21315</name>
</gene>
<reference evidence="2 3" key="1">
    <citation type="submission" date="2014-07" db="EMBL/GenBank/DDBJ databases">
        <title>Draft Genome Sequence of Gephyronic Acid Producer, Cystobacter violaceus Strain Cb vi76.</title>
        <authorList>
            <person name="Stevens D.C."/>
            <person name="Young J."/>
            <person name="Carmichael R."/>
            <person name="Tan J."/>
            <person name="Taylor R.E."/>
        </authorList>
    </citation>
    <scope>NUCLEOTIDE SEQUENCE [LARGE SCALE GENOMIC DNA]</scope>
    <source>
        <strain evidence="2 3">Cb vi76</strain>
    </source>
</reference>
<dbReference type="EMBL" id="JPMI01000140">
    <property type="protein sequence ID" value="KFA91567.1"/>
    <property type="molecule type" value="Genomic_DNA"/>
</dbReference>
<feature type="region of interest" description="Disordered" evidence="1">
    <location>
        <begin position="1"/>
        <end position="53"/>
    </location>
</feature>
<organism evidence="2 3">
    <name type="scientific">Archangium violaceum Cb vi76</name>
    <dbReference type="NCBI Taxonomy" id="1406225"/>
    <lineage>
        <taxon>Bacteria</taxon>
        <taxon>Pseudomonadati</taxon>
        <taxon>Myxococcota</taxon>
        <taxon>Myxococcia</taxon>
        <taxon>Myxococcales</taxon>
        <taxon>Cystobacterineae</taxon>
        <taxon>Archangiaceae</taxon>
        <taxon>Archangium</taxon>
    </lineage>
</organism>
<feature type="compositionally biased region" description="Polar residues" evidence="1">
    <location>
        <begin position="1"/>
        <end position="13"/>
    </location>
</feature>